<keyword evidence="1" id="KW-0812">Transmembrane</keyword>
<reference evidence="2" key="1">
    <citation type="journal article" date="2020" name="Stud. Mycol.">
        <title>101 Dothideomycetes genomes: a test case for predicting lifestyles and emergence of pathogens.</title>
        <authorList>
            <person name="Haridas S."/>
            <person name="Albert R."/>
            <person name="Binder M."/>
            <person name="Bloem J."/>
            <person name="Labutti K."/>
            <person name="Salamov A."/>
            <person name="Andreopoulos B."/>
            <person name="Baker S."/>
            <person name="Barry K."/>
            <person name="Bills G."/>
            <person name="Bluhm B."/>
            <person name="Cannon C."/>
            <person name="Castanera R."/>
            <person name="Culley D."/>
            <person name="Daum C."/>
            <person name="Ezra D."/>
            <person name="Gonzalez J."/>
            <person name="Henrissat B."/>
            <person name="Kuo A."/>
            <person name="Liang C."/>
            <person name="Lipzen A."/>
            <person name="Lutzoni F."/>
            <person name="Magnuson J."/>
            <person name="Mondo S."/>
            <person name="Nolan M."/>
            <person name="Ohm R."/>
            <person name="Pangilinan J."/>
            <person name="Park H.-J."/>
            <person name="Ramirez L."/>
            <person name="Alfaro M."/>
            <person name="Sun H."/>
            <person name="Tritt A."/>
            <person name="Yoshinaga Y."/>
            <person name="Zwiers L.-H."/>
            <person name="Turgeon B."/>
            <person name="Goodwin S."/>
            <person name="Spatafora J."/>
            <person name="Crous P."/>
            <person name="Grigoriev I."/>
        </authorList>
    </citation>
    <scope>NUCLEOTIDE SEQUENCE</scope>
    <source>
        <strain evidence="2">CBS 121167</strain>
    </source>
</reference>
<dbReference type="PROSITE" id="PS51257">
    <property type="entry name" value="PROKAR_LIPOPROTEIN"/>
    <property type="match status" value="1"/>
</dbReference>
<proteinExistence type="predicted"/>
<dbReference type="GeneID" id="54295582"/>
<dbReference type="Proteomes" id="UP000799438">
    <property type="component" value="Unassembled WGS sequence"/>
</dbReference>
<feature type="non-terminal residue" evidence="2">
    <location>
        <position position="81"/>
    </location>
</feature>
<organism evidence="2 3">
    <name type="scientific">Aplosporella prunicola CBS 121167</name>
    <dbReference type="NCBI Taxonomy" id="1176127"/>
    <lineage>
        <taxon>Eukaryota</taxon>
        <taxon>Fungi</taxon>
        <taxon>Dikarya</taxon>
        <taxon>Ascomycota</taxon>
        <taxon>Pezizomycotina</taxon>
        <taxon>Dothideomycetes</taxon>
        <taxon>Dothideomycetes incertae sedis</taxon>
        <taxon>Botryosphaeriales</taxon>
        <taxon>Aplosporellaceae</taxon>
        <taxon>Aplosporella</taxon>
    </lineage>
</organism>
<dbReference type="AlphaFoldDB" id="A0A6A6BH16"/>
<keyword evidence="1" id="KW-1133">Transmembrane helix</keyword>
<evidence type="ECO:0000313" key="3">
    <source>
        <dbReference type="Proteomes" id="UP000799438"/>
    </source>
</evidence>
<gene>
    <name evidence="2" type="ORF">K452DRAFT_248212</name>
</gene>
<evidence type="ECO:0000313" key="2">
    <source>
        <dbReference type="EMBL" id="KAF2142733.1"/>
    </source>
</evidence>
<sequence>MRTCEPEPGIAACMHFLCACVPACWVSSCIMHAAALRPSYDGAGLRRLFLSITTRCAFASLPTCHVPRGARFRKRDKSRIS</sequence>
<name>A0A6A6BH16_9PEZI</name>
<keyword evidence="1" id="KW-0472">Membrane</keyword>
<dbReference type="RefSeq" id="XP_033398445.1">
    <property type="nucleotide sequence ID" value="XM_033538086.1"/>
</dbReference>
<keyword evidence="3" id="KW-1185">Reference proteome</keyword>
<accession>A0A6A6BH16</accession>
<evidence type="ECO:0000256" key="1">
    <source>
        <dbReference type="SAM" id="Phobius"/>
    </source>
</evidence>
<protein>
    <submittedName>
        <fullName evidence="2">Uncharacterized protein</fullName>
    </submittedName>
</protein>
<feature type="transmembrane region" description="Helical" evidence="1">
    <location>
        <begin position="12"/>
        <end position="36"/>
    </location>
</feature>
<dbReference type="EMBL" id="ML995483">
    <property type="protein sequence ID" value="KAF2142733.1"/>
    <property type="molecule type" value="Genomic_DNA"/>
</dbReference>